<dbReference type="PROSITE" id="PS00903">
    <property type="entry name" value="CYT_DCMP_DEAMINASES_1"/>
    <property type="match status" value="1"/>
</dbReference>
<feature type="binding site" evidence="8">
    <location>
        <position position="84"/>
    </location>
    <ligand>
        <name>Zn(2+)</name>
        <dbReference type="ChEBI" id="CHEBI:29105"/>
        <note>catalytic</note>
    </ligand>
</feature>
<dbReference type="InterPro" id="IPR016192">
    <property type="entry name" value="APOBEC/CMP_deaminase_Zn-bd"/>
</dbReference>
<comment type="cofactor">
    <cofactor evidence="8">
        <name>Zn(2+)</name>
        <dbReference type="ChEBI" id="CHEBI:29105"/>
    </cofactor>
    <text evidence="8">Binds 1 zinc ion per subunit.</text>
</comment>
<evidence type="ECO:0000313" key="10">
    <source>
        <dbReference type="EMBL" id="MBA2133697.1"/>
    </source>
</evidence>
<dbReference type="PROSITE" id="PS51747">
    <property type="entry name" value="CYT_DCMP_DEAMINASES_2"/>
    <property type="match status" value="1"/>
</dbReference>
<evidence type="ECO:0000256" key="2">
    <source>
        <dbReference type="ARBA" id="ARBA00011738"/>
    </source>
</evidence>
<gene>
    <name evidence="8" type="primary">tadA</name>
    <name evidence="10" type="ORF">G5B42_09125</name>
</gene>
<name>A0A8J6LSY6_9FIRM</name>
<dbReference type="NCBIfam" id="NF008113">
    <property type="entry name" value="PRK10860.1"/>
    <property type="match status" value="1"/>
</dbReference>
<evidence type="ECO:0000313" key="11">
    <source>
        <dbReference type="Proteomes" id="UP000657177"/>
    </source>
</evidence>
<comment type="similarity">
    <text evidence="1">Belongs to the cytidine and deoxycytidylate deaminase family. ADAT2 subfamily.</text>
</comment>
<dbReference type="Proteomes" id="UP000657177">
    <property type="component" value="Unassembled WGS sequence"/>
</dbReference>
<evidence type="ECO:0000256" key="5">
    <source>
        <dbReference type="ARBA" id="ARBA00022801"/>
    </source>
</evidence>
<keyword evidence="6 8" id="KW-0862">Zinc</keyword>
<feature type="binding site" evidence="8">
    <location>
        <position position="54"/>
    </location>
    <ligand>
        <name>Zn(2+)</name>
        <dbReference type="ChEBI" id="CHEBI:29105"/>
        <note>catalytic</note>
    </ligand>
</feature>
<organism evidence="10 11">
    <name type="scientific">Capillibacterium thermochitinicola</name>
    <dbReference type="NCBI Taxonomy" id="2699427"/>
    <lineage>
        <taxon>Bacteria</taxon>
        <taxon>Bacillati</taxon>
        <taxon>Bacillota</taxon>
        <taxon>Capillibacterium</taxon>
    </lineage>
</organism>
<comment type="function">
    <text evidence="8">Catalyzes the deamination of adenosine to inosine at the wobble position 34 of tRNA(Arg2).</text>
</comment>
<dbReference type="AlphaFoldDB" id="A0A8J6LSY6"/>
<dbReference type="GO" id="GO:0008270">
    <property type="term" value="F:zinc ion binding"/>
    <property type="evidence" value="ECO:0007669"/>
    <property type="project" value="UniProtKB-UniRule"/>
</dbReference>
<dbReference type="InterPro" id="IPR016193">
    <property type="entry name" value="Cytidine_deaminase-like"/>
</dbReference>
<feature type="active site" description="Proton donor" evidence="8">
    <location>
        <position position="56"/>
    </location>
</feature>
<evidence type="ECO:0000256" key="4">
    <source>
        <dbReference type="ARBA" id="ARBA00022723"/>
    </source>
</evidence>
<evidence type="ECO:0000256" key="1">
    <source>
        <dbReference type="ARBA" id="ARBA00010669"/>
    </source>
</evidence>
<dbReference type="InterPro" id="IPR002125">
    <property type="entry name" value="CMP_dCMP_dom"/>
</dbReference>
<reference evidence="10" key="1">
    <citation type="submission" date="2020-06" db="EMBL/GenBank/DDBJ databases">
        <title>Novel chitinolytic bacterium.</title>
        <authorList>
            <person name="Ungkulpasvich U."/>
            <person name="Kosugi A."/>
            <person name="Uke A."/>
        </authorList>
    </citation>
    <scope>NUCLEOTIDE SEQUENCE</scope>
    <source>
        <strain evidence="10">UUS1-1</strain>
    </source>
</reference>
<dbReference type="RefSeq" id="WP_181340167.1">
    <property type="nucleotide sequence ID" value="NZ_JAAKDE010000019.1"/>
</dbReference>
<feature type="binding site" evidence="8">
    <location>
        <position position="87"/>
    </location>
    <ligand>
        <name>Zn(2+)</name>
        <dbReference type="ChEBI" id="CHEBI:29105"/>
        <note>catalytic</note>
    </ligand>
</feature>
<keyword evidence="5 8" id="KW-0378">Hydrolase</keyword>
<dbReference type="PANTHER" id="PTHR11079">
    <property type="entry name" value="CYTOSINE DEAMINASE FAMILY MEMBER"/>
    <property type="match status" value="1"/>
</dbReference>
<dbReference type="SUPFAM" id="SSF53927">
    <property type="entry name" value="Cytidine deaminase-like"/>
    <property type="match status" value="1"/>
</dbReference>
<protein>
    <recommendedName>
        <fullName evidence="8">tRNA-specific adenosine deaminase</fullName>
        <ecNumber evidence="8">3.5.4.33</ecNumber>
    </recommendedName>
</protein>
<accession>A0A8J6LSY6</accession>
<keyword evidence="3 8" id="KW-0819">tRNA processing</keyword>
<comment type="catalytic activity">
    <reaction evidence="7 8">
        <text>adenosine(34) in tRNA + H2O + H(+) = inosine(34) in tRNA + NH4(+)</text>
        <dbReference type="Rhea" id="RHEA:43168"/>
        <dbReference type="Rhea" id="RHEA-COMP:10373"/>
        <dbReference type="Rhea" id="RHEA-COMP:10374"/>
        <dbReference type="ChEBI" id="CHEBI:15377"/>
        <dbReference type="ChEBI" id="CHEBI:15378"/>
        <dbReference type="ChEBI" id="CHEBI:28938"/>
        <dbReference type="ChEBI" id="CHEBI:74411"/>
        <dbReference type="ChEBI" id="CHEBI:82852"/>
        <dbReference type="EC" id="3.5.4.33"/>
    </reaction>
</comment>
<dbReference type="Gene3D" id="3.40.140.10">
    <property type="entry name" value="Cytidine Deaminase, domain 2"/>
    <property type="match status" value="1"/>
</dbReference>
<dbReference type="GO" id="GO:0052717">
    <property type="term" value="F:tRNA-specific adenosine-34 deaminase activity"/>
    <property type="evidence" value="ECO:0007669"/>
    <property type="project" value="UniProtKB-UniRule"/>
</dbReference>
<dbReference type="FunFam" id="3.40.140.10:FF:000005">
    <property type="entry name" value="tRNA-specific adenosine deaminase"/>
    <property type="match status" value="1"/>
</dbReference>
<dbReference type="EC" id="3.5.4.33" evidence="8"/>
<keyword evidence="4 8" id="KW-0479">Metal-binding</keyword>
<dbReference type="InterPro" id="IPR028883">
    <property type="entry name" value="tRNA_aden_deaminase"/>
</dbReference>
<dbReference type="EMBL" id="JAAKDE010000019">
    <property type="protein sequence ID" value="MBA2133697.1"/>
    <property type="molecule type" value="Genomic_DNA"/>
</dbReference>
<comment type="subunit">
    <text evidence="2 8">Homodimer.</text>
</comment>
<dbReference type="CDD" id="cd01285">
    <property type="entry name" value="nucleoside_deaminase"/>
    <property type="match status" value="1"/>
</dbReference>
<sequence length="157" mass="17188">MEAIDRKFMEEALREAEKALARDEVPIGAVVVYQGEVFARGHNLRESLGDPTAHAEILALRAAAARRGSWRLHGMTLYVTLEPCPMCAGAMVNARLDRLVFGAFDPKAGAAGSLMNIANDGRLNHRLEVTGGVLAEPAGRLLTDFFRRKREFPGKET</sequence>
<keyword evidence="11" id="KW-1185">Reference proteome</keyword>
<evidence type="ECO:0000256" key="6">
    <source>
        <dbReference type="ARBA" id="ARBA00022833"/>
    </source>
</evidence>
<dbReference type="Pfam" id="PF14437">
    <property type="entry name" value="MafB19-deam"/>
    <property type="match status" value="1"/>
</dbReference>
<evidence type="ECO:0000259" key="9">
    <source>
        <dbReference type="PROSITE" id="PS51747"/>
    </source>
</evidence>
<feature type="domain" description="CMP/dCMP-type deaminase" evidence="9">
    <location>
        <begin position="3"/>
        <end position="130"/>
    </location>
</feature>
<evidence type="ECO:0000256" key="3">
    <source>
        <dbReference type="ARBA" id="ARBA00022694"/>
    </source>
</evidence>
<dbReference type="GO" id="GO:0002100">
    <property type="term" value="P:tRNA wobble adenosine to inosine editing"/>
    <property type="evidence" value="ECO:0007669"/>
    <property type="project" value="UniProtKB-UniRule"/>
</dbReference>
<dbReference type="PANTHER" id="PTHR11079:SF202">
    <property type="entry name" value="TRNA-SPECIFIC ADENOSINE DEAMINASE"/>
    <property type="match status" value="1"/>
</dbReference>
<dbReference type="HAMAP" id="MF_00972">
    <property type="entry name" value="tRNA_aden_deaminase"/>
    <property type="match status" value="1"/>
</dbReference>
<evidence type="ECO:0000256" key="8">
    <source>
        <dbReference type="HAMAP-Rule" id="MF_00972"/>
    </source>
</evidence>
<comment type="caution">
    <text evidence="10">The sequence shown here is derived from an EMBL/GenBank/DDBJ whole genome shotgun (WGS) entry which is preliminary data.</text>
</comment>
<proteinExistence type="inferred from homology"/>
<evidence type="ECO:0000256" key="7">
    <source>
        <dbReference type="ARBA" id="ARBA00048045"/>
    </source>
</evidence>
<dbReference type="InterPro" id="IPR058535">
    <property type="entry name" value="MafB19-deam"/>
</dbReference>